<dbReference type="InterPro" id="IPR020966">
    <property type="entry name" value="ALMT"/>
</dbReference>
<gene>
    <name evidence="11" type="primary">g2039</name>
    <name evidence="11" type="ORF">VP750_LOCUS1747</name>
</gene>
<feature type="compositionally biased region" description="Basic and acidic residues" evidence="9">
    <location>
        <begin position="739"/>
        <end position="754"/>
    </location>
</feature>
<feature type="compositionally biased region" description="Polar residues" evidence="9">
    <location>
        <begin position="785"/>
        <end position="797"/>
    </location>
</feature>
<proteinExistence type="inferred from homology"/>
<evidence type="ECO:0000313" key="12">
    <source>
        <dbReference type="Proteomes" id="UP001497392"/>
    </source>
</evidence>
<feature type="compositionally biased region" description="Polar residues" evidence="9">
    <location>
        <begin position="624"/>
        <end position="635"/>
    </location>
</feature>
<sequence length="797" mass="87277">MPRAALYRGKQGCLALGYLGEHFRIAFQVAVAIGLGMLFIVVNKTFDFLGDASVWIVITVVVAFSNNLGATFQSALLAIVGSIVGAALGILIIALLSGLAMGFSFENHPKTMSAWACILMALVGFLLALNKERFPKMGSAFSFALLTYPIVAIPGFREADENYMERLKLSLCALIGVLLTVLVAVVVFPARARTMLRKRTAKLLERMGNLAFYLMGEFCEDPDDDMRLKGSSGTDEHQHYVDDGLQQKYEGLHQMRLALNRDLVDMAALIGPAAAELSYLRLFWRKTSHYNMSVYRDINRLCGRCLTTLGNLHMYMEGGHMRMGLCVIHKKLIQELRQDIAAAFTCLSGLIINKESDEDARETMENLCSAALEFQATMYSLPIRAEYNIHVETLALFSKISTSVARQAASMYMEMRPEGGARIHKVLCNHMDRTSSKPLSMEEHSPAPSRANSGEPSESPYGRPSKENAQALSKVLADSGPESPQGWDLEKGLPSPLTQSPDPLLRLGRLPSISESGSRNKTPFSMPSAPAPAYMRAMSFPSHLMIPESVFGSTTLFQPAGSAQKPAPKIPPKETPVENPVDFPPVSSSESNSDNSGGLSPRASFPQRPSSKQFRDMLRKHMTEQSSKPKQSGDAQSDDRLPLDSIFLSPATSSEEPERSAASAPGPDNAGQDGAPRPPWGKSLPQIDNPGPKRQVSFRRPPAHRLAGSLPASRSSTVHMQGDMQCGSLSDDDEDEDNDYHSPDKNKADRKSASREVSFNPDESCELCHIPSGIKDGKPSPWMWSRSTSFRSPDNPF</sequence>
<feature type="compositionally biased region" description="Low complexity" evidence="9">
    <location>
        <begin position="649"/>
        <end position="667"/>
    </location>
</feature>
<evidence type="ECO:0000256" key="6">
    <source>
        <dbReference type="ARBA" id="ARBA00023065"/>
    </source>
</evidence>
<evidence type="ECO:0000256" key="4">
    <source>
        <dbReference type="ARBA" id="ARBA00022692"/>
    </source>
</evidence>
<keyword evidence="4 10" id="KW-0812">Transmembrane</keyword>
<feature type="transmembrane region" description="Helical" evidence="10">
    <location>
        <begin position="75"/>
        <end position="100"/>
    </location>
</feature>
<reference evidence="11 12" key="1">
    <citation type="submission" date="2024-06" db="EMBL/GenBank/DDBJ databases">
        <authorList>
            <person name="Kraege A."/>
            <person name="Thomma B."/>
        </authorList>
    </citation>
    <scope>NUCLEOTIDE SEQUENCE [LARGE SCALE GENOMIC DNA]</scope>
</reference>
<dbReference type="Pfam" id="PF11744">
    <property type="entry name" value="ALMT"/>
    <property type="match status" value="1"/>
</dbReference>
<evidence type="ECO:0000256" key="1">
    <source>
        <dbReference type="ARBA" id="ARBA00004141"/>
    </source>
</evidence>
<feature type="transmembrane region" description="Helical" evidence="10">
    <location>
        <begin position="48"/>
        <end position="68"/>
    </location>
</feature>
<feature type="transmembrane region" description="Helical" evidence="10">
    <location>
        <begin position="25"/>
        <end position="42"/>
    </location>
</feature>
<keyword evidence="3" id="KW-0813">Transport</keyword>
<evidence type="ECO:0000256" key="7">
    <source>
        <dbReference type="ARBA" id="ARBA00023136"/>
    </source>
</evidence>
<evidence type="ECO:0000256" key="2">
    <source>
        <dbReference type="ARBA" id="ARBA00007079"/>
    </source>
</evidence>
<keyword evidence="7 10" id="KW-0472">Membrane</keyword>
<dbReference type="EMBL" id="CAXHTA020000003">
    <property type="protein sequence ID" value="CAL5220088.1"/>
    <property type="molecule type" value="Genomic_DNA"/>
</dbReference>
<evidence type="ECO:0000256" key="9">
    <source>
        <dbReference type="SAM" id="MobiDB-lite"/>
    </source>
</evidence>
<keyword evidence="5 10" id="KW-1133">Transmembrane helix</keyword>
<comment type="caution">
    <text evidence="11">The sequence shown here is derived from an EMBL/GenBank/DDBJ whole genome shotgun (WGS) entry which is preliminary data.</text>
</comment>
<feature type="compositionally biased region" description="Polar residues" evidence="9">
    <location>
        <begin position="513"/>
        <end position="525"/>
    </location>
</feature>
<keyword evidence="8" id="KW-0407">Ion channel</keyword>
<feature type="compositionally biased region" description="Basic and acidic residues" evidence="9">
    <location>
        <begin position="613"/>
        <end position="623"/>
    </location>
</feature>
<dbReference type="Proteomes" id="UP001497392">
    <property type="component" value="Unassembled WGS sequence"/>
</dbReference>
<organism evidence="11 12">
    <name type="scientific">Coccomyxa viridis</name>
    <dbReference type="NCBI Taxonomy" id="1274662"/>
    <lineage>
        <taxon>Eukaryota</taxon>
        <taxon>Viridiplantae</taxon>
        <taxon>Chlorophyta</taxon>
        <taxon>core chlorophytes</taxon>
        <taxon>Trebouxiophyceae</taxon>
        <taxon>Trebouxiophyceae incertae sedis</taxon>
        <taxon>Coccomyxaceae</taxon>
        <taxon>Coccomyxa</taxon>
    </lineage>
</organism>
<accession>A0ABP1FJF0</accession>
<evidence type="ECO:0000256" key="10">
    <source>
        <dbReference type="SAM" id="Phobius"/>
    </source>
</evidence>
<keyword evidence="12" id="KW-1185">Reference proteome</keyword>
<feature type="compositionally biased region" description="Low complexity" evidence="9">
    <location>
        <begin position="587"/>
        <end position="600"/>
    </location>
</feature>
<keyword evidence="6" id="KW-0406">Ion transport</keyword>
<evidence type="ECO:0000256" key="8">
    <source>
        <dbReference type="ARBA" id="ARBA00023303"/>
    </source>
</evidence>
<feature type="compositionally biased region" description="Basic and acidic residues" evidence="9">
    <location>
        <begin position="435"/>
        <end position="445"/>
    </location>
</feature>
<protein>
    <submittedName>
        <fullName evidence="11">G2039 protein</fullName>
    </submittedName>
</protein>
<comment type="similarity">
    <text evidence="2">Belongs to the aromatic acid exporter (TC 2.A.85) family.</text>
</comment>
<feature type="transmembrane region" description="Helical" evidence="10">
    <location>
        <begin position="112"/>
        <end position="130"/>
    </location>
</feature>
<dbReference type="PANTHER" id="PTHR31086">
    <property type="entry name" value="ALUMINUM-ACTIVATED MALATE TRANSPORTER 10"/>
    <property type="match status" value="1"/>
</dbReference>
<feature type="transmembrane region" description="Helical" evidence="10">
    <location>
        <begin position="168"/>
        <end position="190"/>
    </location>
</feature>
<evidence type="ECO:0000256" key="5">
    <source>
        <dbReference type="ARBA" id="ARBA00022989"/>
    </source>
</evidence>
<evidence type="ECO:0000256" key="3">
    <source>
        <dbReference type="ARBA" id="ARBA00022448"/>
    </source>
</evidence>
<name>A0ABP1FJF0_9CHLO</name>
<comment type="subcellular location">
    <subcellularLocation>
        <location evidence="1">Membrane</location>
        <topology evidence="1">Multi-pass membrane protein</topology>
    </subcellularLocation>
</comment>
<evidence type="ECO:0000313" key="11">
    <source>
        <dbReference type="EMBL" id="CAL5220088.1"/>
    </source>
</evidence>
<feature type="region of interest" description="Disordered" evidence="9">
    <location>
        <begin position="556"/>
        <end position="797"/>
    </location>
</feature>
<feature type="region of interest" description="Disordered" evidence="9">
    <location>
        <begin position="435"/>
        <end position="527"/>
    </location>
</feature>